<dbReference type="PANTHER" id="PTHR32063:SF13">
    <property type="entry name" value="MULTIDRUG EFFLUX PUMP SUBUNIT ACRB-RELATED"/>
    <property type="match status" value="1"/>
</dbReference>
<dbReference type="RefSeq" id="WP_023928689.1">
    <property type="nucleotide sequence ID" value="NZ_KI669455.1"/>
</dbReference>
<dbReference type="SUPFAM" id="SSF82693">
    <property type="entry name" value="Multidrug efflux transporter AcrB pore domain, PN1, PN2, PC1 and PC2 subdomains"/>
    <property type="match status" value="4"/>
</dbReference>
<keyword evidence="4" id="KW-1003">Cell membrane</keyword>
<feature type="transmembrane region" description="Helical" evidence="9">
    <location>
        <begin position="12"/>
        <end position="31"/>
    </location>
</feature>
<dbReference type="SUPFAM" id="SSF82714">
    <property type="entry name" value="Multidrug efflux transporter AcrB TolC docking domain, DN and DC subdomains"/>
    <property type="match status" value="2"/>
</dbReference>
<gene>
    <name evidence="11" type="ORF">HMPREF2086_01870</name>
</gene>
<dbReference type="SUPFAM" id="SSF82866">
    <property type="entry name" value="Multidrug efflux transporter AcrB transmembrane domain"/>
    <property type="match status" value="2"/>
</dbReference>
<dbReference type="PROSITE" id="PS50156">
    <property type="entry name" value="SSD"/>
    <property type="match status" value="1"/>
</dbReference>
<dbReference type="Proteomes" id="UP000018731">
    <property type="component" value="Unassembled WGS sequence"/>
</dbReference>
<dbReference type="GO" id="GO:0015562">
    <property type="term" value="F:efflux transmembrane transporter activity"/>
    <property type="evidence" value="ECO:0007669"/>
    <property type="project" value="InterPro"/>
</dbReference>
<dbReference type="GO" id="GO:0042910">
    <property type="term" value="F:xenobiotic transmembrane transporter activity"/>
    <property type="evidence" value="ECO:0007669"/>
    <property type="project" value="TreeGrafter"/>
</dbReference>
<keyword evidence="3" id="KW-0813">Transport</keyword>
<evidence type="ECO:0000256" key="3">
    <source>
        <dbReference type="ARBA" id="ARBA00022448"/>
    </source>
</evidence>
<comment type="similarity">
    <text evidence="2">Belongs to the resistance-nodulation-cell division (RND) (TC 2.A.6) family.</text>
</comment>
<feature type="transmembrane region" description="Helical" evidence="9">
    <location>
        <begin position="367"/>
        <end position="387"/>
    </location>
</feature>
<dbReference type="OrthoDB" id="9759330at2"/>
<name>V8C5B7_9HELI</name>
<keyword evidence="5" id="KW-0997">Cell inner membrane</keyword>
<keyword evidence="6 9" id="KW-0812">Transmembrane</keyword>
<dbReference type="HOGENOM" id="CLU_002755_1_2_7"/>
<dbReference type="InterPro" id="IPR001036">
    <property type="entry name" value="Acrflvin-R"/>
</dbReference>
<organism evidence="11 12">
    <name type="scientific">Helicobacter macacae MIT 99-5501</name>
    <dbReference type="NCBI Taxonomy" id="1357400"/>
    <lineage>
        <taxon>Bacteria</taxon>
        <taxon>Pseudomonadati</taxon>
        <taxon>Campylobacterota</taxon>
        <taxon>Epsilonproteobacteria</taxon>
        <taxon>Campylobacterales</taxon>
        <taxon>Helicobacteraceae</taxon>
        <taxon>Helicobacter</taxon>
    </lineage>
</organism>
<reference evidence="11 12" key="1">
    <citation type="journal article" date="2014" name="Genome Announc.">
        <title>Draft genome sequences of six enterohepatic helicobacter species isolated from humans and one from rhesus macaques.</title>
        <authorList>
            <person name="Shen Z."/>
            <person name="Sheh A."/>
            <person name="Young S.K."/>
            <person name="Abouelliel A."/>
            <person name="Ward D.V."/>
            <person name="Earl A.M."/>
            <person name="Fox J.G."/>
        </authorList>
    </citation>
    <scope>NUCLEOTIDE SEQUENCE [LARGE SCALE GENOMIC DNA]</scope>
    <source>
        <strain evidence="11 12">MIT 99-5501</strain>
    </source>
</reference>
<comment type="caution">
    <text evidence="11">The sequence shown here is derived from an EMBL/GenBank/DDBJ whole genome shotgun (WGS) entry which is preliminary data.</text>
</comment>
<dbReference type="InterPro" id="IPR004764">
    <property type="entry name" value="MdtF-like"/>
</dbReference>
<evidence type="ECO:0000256" key="2">
    <source>
        <dbReference type="ARBA" id="ARBA00010942"/>
    </source>
</evidence>
<dbReference type="Gene3D" id="1.20.1640.10">
    <property type="entry name" value="Multidrug efflux transporter AcrB transmembrane domain"/>
    <property type="match status" value="2"/>
</dbReference>
<evidence type="ECO:0000256" key="8">
    <source>
        <dbReference type="ARBA" id="ARBA00023136"/>
    </source>
</evidence>
<dbReference type="NCBIfam" id="TIGR00915">
    <property type="entry name" value="2A0602"/>
    <property type="match status" value="1"/>
</dbReference>
<dbReference type="AlphaFoldDB" id="V8C5B7"/>
<dbReference type="GO" id="GO:0005886">
    <property type="term" value="C:plasma membrane"/>
    <property type="evidence" value="ECO:0007669"/>
    <property type="project" value="UniProtKB-SubCell"/>
</dbReference>
<comment type="subcellular location">
    <subcellularLocation>
        <location evidence="1">Cell inner membrane</location>
        <topology evidence="1">Multi-pass membrane protein</topology>
    </subcellularLocation>
</comment>
<keyword evidence="8 9" id="KW-0472">Membrane</keyword>
<feature type="transmembrane region" description="Helical" evidence="9">
    <location>
        <begin position="471"/>
        <end position="498"/>
    </location>
</feature>
<dbReference type="FunFam" id="1.20.1640.10:FF:000001">
    <property type="entry name" value="Efflux pump membrane transporter"/>
    <property type="match status" value="1"/>
</dbReference>
<evidence type="ECO:0000256" key="4">
    <source>
        <dbReference type="ARBA" id="ARBA00022475"/>
    </source>
</evidence>
<feature type="transmembrane region" description="Helical" evidence="9">
    <location>
        <begin position="998"/>
        <end position="1024"/>
    </location>
</feature>
<feature type="transmembrane region" description="Helical" evidence="9">
    <location>
        <begin position="868"/>
        <end position="887"/>
    </location>
</feature>
<dbReference type="Gene3D" id="3.30.70.1320">
    <property type="entry name" value="Multidrug efflux transporter AcrB pore domain like"/>
    <property type="match status" value="1"/>
</dbReference>
<feature type="transmembrane region" description="Helical" evidence="9">
    <location>
        <begin position="965"/>
        <end position="986"/>
    </location>
</feature>
<feature type="transmembrane region" description="Helical" evidence="9">
    <location>
        <begin position="894"/>
        <end position="914"/>
    </location>
</feature>
<keyword evidence="12" id="KW-1185">Reference proteome</keyword>
<dbReference type="Gene3D" id="3.30.2090.10">
    <property type="entry name" value="Multidrug efflux transporter AcrB TolC docking domain, DN and DC subdomains"/>
    <property type="match status" value="2"/>
</dbReference>
<protein>
    <recommendedName>
        <fullName evidence="10">SSD domain-containing protein</fullName>
    </recommendedName>
</protein>
<dbReference type="STRING" id="1357400.HMPREF2086_01870"/>
<feature type="transmembrane region" description="Helical" evidence="9">
    <location>
        <begin position="439"/>
        <end position="459"/>
    </location>
</feature>
<sequence length="1040" mass="114129">MFSKFFINRPAFSTVGAIIIIIAGLLCMRSLPIEQYPKVVPTQITIQANYPGASAKTLSTSVASIIENSVNGVEDMLYMSSSSSSAGQLSIMVYFSNDANPDIALVNVNNRVQAVLSQLPTEVQRLGVTVERRSTAPIGMYHLYSSNPVHDQLFIANYAILNVIDELKRIQGVGGVELWSLQDYAMRIWLEPDKLQQYNLSPLEVLSKVQEQNAQFAPGHFGKEPVKQTQFTYSIITKGLLSTPQEFENIIIRSNSDGSSLRLRDVARVELGARDYLTDNYYNSTPSVPIRITLQPGANMLEVTDNVNKTMQALSAKFPDGMSYSNPFRPTEFITASINEVIKTFIEAIVLVVLVIYVFLGSLRATIIPVLAIPVSIIGTFAGLYAFGFSINLLTLFGLILAIGIVVDDAIIVIENVERIIHQKHLSAKEATIESMREITGPVVAIVLVLSAVFLPVTFMSGFSGEFYRQFAITIVVSVVISGFVALTLTPALCALFLKGGHTKPIKPIRIFNLFFEKLTFKFSTTLARALKRGLLMLCLFGAILFATFGLFKNTPTSLVPKEDMGIITVHTILPEGSALSRTIEVQKYLIDTLSKNPLIAEQTTITGYSFLAGSFKNNGGIAWPRLIPWSERKGKGQSDKEIIRDVQAQLDSYPNAKFIIGQAPTIIGLDSSGVNAYIQSRGGGSMEELKRYTDEIIAKASQRKEFSRIFTSFAVDTPQYEVVLNREAASALNVSINDVFATMQMTFGSYYVNNFEAFDRTFRVIMQADSDYRASPEDLSKIYVKSRDNNLIPLSSLVSFSRIVGAEIINRFNLFPAAQIQGFLSMGYSSGEAMKALEEVASEVLPPEYDIAYAGSSYQEKASSSSGGVAFVFGLIFVFLILVAQYEKWLMPIAVLTAVPFGVFGAILATFLRGGNNDIYFQVGLLVLIALSAKNAILIVEFATHLREREGLSIIESAIEAAKLRFRPIVMTSLCFSLGVLPLALSSGAGALSRHSIGTGVIGGMLAATFIAVFFVPLFYSYLARLGEFLSEKIKSKMR</sequence>
<dbReference type="PANTHER" id="PTHR32063">
    <property type="match status" value="1"/>
</dbReference>
<feature type="transmembrane region" description="Helical" evidence="9">
    <location>
        <begin position="341"/>
        <end position="360"/>
    </location>
</feature>
<dbReference type="PATRIC" id="fig|1357400.3.peg.2531"/>
<accession>V8C5B7</accession>
<evidence type="ECO:0000256" key="9">
    <source>
        <dbReference type="SAM" id="Phobius"/>
    </source>
</evidence>
<dbReference type="EMBL" id="AZJI01000009">
    <property type="protein sequence ID" value="ETD22554.1"/>
    <property type="molecule type" value="Genomic_DNA"/>
</dbReference>
<dbReference type="GO" id="GO:0009636">
    <property type="term" value="P:response to toxic substance"/>
    <property type="evidence" value="ECO:0007669"/>
    <property type="project" value="UniProtKB-ARBA"/>
</dbReference>
<keyword evidence="7 9" id="KW-1133">Transmembrane helix</keyword>
<evidence type="ECO:0000256" key="7">
    <source>
        <dbReference type="ARBA" id="ARBA00022989"/>
    </source>
</evidence>
<evidence type="ECO:0000313" key="12">
    <source>
        <dbReference type="Proteomes" id="UP000018731"/>
    </source>
</evidence>
<feature type="transmembrane region" description="Helical" evidence="9">
    <location>
        <begin position="534"/>
        <end position="552"/>
    </location>
</feature>
<evidence type="ECO:0000256" key="5">
    <source>
        <dbReference type="ARBA" id="ARBA00022519"/>
    </source>
</evidence>
<dbReference type="Gene3D" id="3.30.70.1440">
    <property type="entry name" value="Multidrug efflux transporter AcrB pore domain"/>
    <property type="match status" value="1"/>
</dbReference>
<feature type="domain" description="SSD" evidence="10">
    <location>
        <begin position="370"/>
        <end position="496"/>
    </location>
</feature>
<dbReference type="Gene3D" id="3.30.70.1430">
    <property type="entry name" value="Multidrug efflux transporter AcrB pore domain"/>
    <property type="match status" value="2"/>
</dbReference>
<dbReference type="PRINTS" id="PR00702">
    <property type="entry name" value="ACRIFLAVINRP"/>
</dbReference>
<feature type="transmembrane region" description="Helical" evidence="9">
    <location>
        <begin position="920"/>
        <end position="944"/>
    </location>
</feature>
<dbReference type="InterPro" id="IPR027463">
    <property type="entry name" value="AcrB_DN_DC_subdom"/>
</dbReference>
<evidence type="ECO:0000313" key="11">
    <source>
        <dbReference type="EMBL" id="ETD22554.1"/>
    </source>
</evidence>
<evidence type="ECO:0000256" key="6">
    <source>
        <dbReference type="ARBA" id="ARBA00022692"/>
    </source>
</evidence>
<dbReference type="InterPro" id="IPR000731">
    <property type="entry name" value="SSD"/>
</dbReference>
<evidence type="ECO:0000256" key="1">
    <source>
        <dbReference type="ARBA" id="ARBA00004429"/>
    </source>
</evidence>
<dbReference type="Pfam" id="PF00873">
    <property type="entry name" value="ACR_tran"/>
    <property type="match status" value="1"/>
</dbReference>
<dbReference type="FunFam" id="3.30.70.1430:FF:000001">
    <property type="entry name" value="Efflux pump membrane transporter"/>
    <property type="match status" value="1"/>
</dbReference>
<dbReference type="NCBIfam" id="NF000282">
    <property type="entry name" value="RND_permease_1"/>
    <property type="match status" value="1"/>
</dbReference>
<evidence type="ECO:0000259" key="10">
    <source>
        <dbReference type="PROSITE" id="PS50156"/>
    </source>
</evidence>
<feature type="transmembrane region" description="Helical" evidence="9">
    <location>
        <begin position="393"/>
        <end position="414"/>
    </location>
</feature>
<dbReference type="eggNOG" id="COG0841">
    <property type="taxonomic scope" value="Bacteria"/>
</dbReference>
<proteinExistence type="inferred from homology"/>